<gene>
    <name evidence="3" type="ORF">G5C65_36510</name>
</gene>
<reference evidence="3 4" key="1">
    <citation type="submission" date="2020-02" db="EMBL/GenBank/DDBJ databases">
        <title>Whole-genome analyses of novel actinobacteria.</title>
        <authorList>
            <person name="Sahin N."/>
            <person name="Tatar D."/>
        </authorList>
    </citation>
    <scope>NUCLEOTIDE SEQUENCE [LARGE SCALE GENOMIC DNA]</scope>
    <source>
        <strain evidence="3 4">SB3404</strain>
    </source>
</reference>
<feature type="transmembrane region" description="Helical" evidence="2">
    <location>
        <begin position="6"/>
        <end position="23"/>
    </location>
</feature>
<feature type="transmembrane region" description="Helical" evidence="2">
    <location>
        <begin position="30"/>
        <end position="50"/>
    </location>
</feature>
<evidence type="ECO:0000313" key="3">
    <source>
        <dbReference type="EMBL" id="NGO73727.1"/>
    </source>
</evidence>
<evidence type="ECO:0000313" key="4">
    <source>
        <dbReference type="Proteomes" id="UP000477722"/>
    </source>
</evidence>
<dbReference type="Proteomes" id="UP000477722">
    <property type="component" value="Unassembled WGS sequence"/>
</dbReference>
<organism evidence="3 4">
    <name type="scientific">Streptomyces boncukensis</name>
    <dbReference type="NCBI Taxonomy" id="2711219"/>
    <lineage>
        <taxon>Bacteria</taxon>
        <taxon>Bacillati</taxon>
        <taxon>Actinomycetota</taxon>
        <taxon>Actinomycetes</taxon>
        <taxon>Kitasatosporales</taxon>
        <taxon>Streptomycetaceae</taxon>
        <taxon>Streptomyces</taxon>
    </lineage>
</organism>
<name>A0A6G4XA60_9ACTN</name>
<evidence type="ECO:0000256" key="1">
    <source>
        <dbReference type="SAM" id="MobiDB-lite"/>
    </source>
</evidence>
<comment type="caution">
    <text evidence="3">The sequence shown here is derived from an EMBL/GenBank/DDBJ whole genome shotgun (WGS) entry which is preliminary data.</text>
</comment>
<evidence type="ECO:0000256" key="2">
    <source>
        <dbReference type="SAM" id="Phobius"/>
    </source>
</evidence>
<feature type="non-terminal residue" evidence="3">
    <location>
        <position position="1"/>
    </location>
</feature>
<dbReference type="EMBL" id="JAAKZZ010000869">
    <property type="protein sequence ID" value="NGO73727.1"/>
    <property type="molecule type" value="Genomic_DNA"/>
</dbReference>
<dbReference type="AlphaFoldDB" id="A0A6G4XA60"/>
<proteinExistence type="predicted"/>
<feature type="transmembrane region" description="Helical" evidence="2">
    <location>
        <begin position="56"/>
        <end position="75"/>
    </location>
</feature>
<protein>
    <submittedName>
        <fullName evidence="3">MFS transporter</fullName>
    </submittedName>
</protein>
<accession>A0A6G4XA60</accession>
<feature type="region of interest" description="Disordered" evidence="1">
    <location>
        <begin position="392"/>
        <end position="415"/>
    </location>
</feature>
<feature type="region of interest" description="Disordered" evidence="1">
    <location>
        <begin position="340"/>
        <end position="375"/>
    </location>
</feature>
<keyword evidence="2" id="KW-0472">Membrane</keyword>
<feature type="transmembrane region" description="Helical" evidence="2">
    <location>
        <begin position="139"/>
        <end position="155"/>
    </location>
</feature>
<feature type="transmembrane region" description="Helical" evidence="2">
    <location>
        <begin position="110"/>
        <end position="127"/>
    </location>
</feature>
<keyword evidence="4" id="KW-1185">Reference proteome</keyword>
<keyword evidence="2" id="KW-1133">Transmembrane helix</keyword>
<feature type="compositionally biased region" description="Acidic residues" evidence="1">
    <location>
        <begin position="404"/>
        <end position="415"/>
    </location>
</feature>
<sequence>ALATASSPIAGLFLEVVAAVLLLRRRWAALFAVALPPPAVVACSALLFPFSGDMPMPVWSFVLPAVSAVLVTLLVPREWVAIRIGAAVYALGILLTWLIPSPVGSNVERLGLLFATVALLAAVPVVVGRGWKPWRSRRGLAMALALFVTAGWQVVKPSWDVIHTTPDASWARELAPLVHQLKKRHANRARVEVVPVNSHREASALAPYVNLARGWNRQADIDRNPLFYEKHLTPAHYYEWLRRWAVHFVVLPSDHPDIAGGIAEAQLVKKRPPYLREVWSDENWRLFAVTDPLPLAAPPATVRRADAEGVTVQVRRRGAVLVRVPYSPWLGLVDKDGERIKPPDHAGGNVRGCLRESEPTFGGEPPKGKDKPVTDTWTLLEAPRAGTYRIAAPYKLPRGTPCPEGEDEDRDAAGD</sequence>
<feature type="transmembrane region" description="Helical" evidence="2">
    <location>
        <begin position="80"/>
        <end position="98"/>
    </location>
</feature>
<keyword evidence="2" id="KW-0812">Transmembrane</keyword>